<dbReference type="InterPro" id="IPR036938">
    <property type="entry name" value="PAP2/HPO_sf"/>
</dbReference>
<dbReference type="SUPFAM" id="SSF48317">
    <property type="entry name" value="Acid phosphatase/Vanadium-dependent haloperoxidase"/>
    <property type="match status" value="1"/>
</dbReference>
<keyword evidence="1" id="KW-1133">Transmembrane helix</keyword>
<proteinExistence type="predicted"/>
<dbReference type="SMART" id="SM00014">
    <property type="entry name" value="acidPPc"/>
    <property type="match status" value="1"/>
</dbReference>
<dbReference type="Gene3D" id="1.20.144.10">
    <property type="entry name" value="Phosphatidic acid phosphatase type 2/haloperoxidase"/>
    <property type="match status" value="1"/>
</dbReference>
<sequence length="254" mass="26634">MTAPLSPLHPALLAEGADARGVVPGDVRHPPWLLISGAALGLTILIVGAVGALIGGGWELAVDRAIMLWTRHGNAHGVPIGPRWVRAAMIDITALGGVTILTLVTAIAVGFLALKRLWLTMLLVIGGTVSGAIAVSIAKLLVARPRPEIIDHLVTVSSASFPSGHATNSAIVYLTLATLIMQIVPGRVVRGYILCTAALLVVAIGCSRVYLGVHWPSDVLTGWGVGALWALMWWAVGAWVRLRRAGRSLLHPGE</sequence>
<dbReference type="InterPro" id="IPR000326">
    <property type="entry name" value="PAP2/HPO"/>
</dbReference>
<keyword evidence="1" id="KW-0812">Transmembrane</keyword>
<dbReference type="PANTHER" id="PTHR14969">
    <property type="entry name" value="SPHINGOSINE-1-PHOSPHATE PHOSPHOHYDROLASE"/>
    <property type="match status" value="1"/>
</dbReference>
<dbReference type="PANTHER" id="PTHR14969:SF13">
    <property type="entry name" value="AT30094P"/>
    <property type="match status" value="1"/>
</dbReference>
<keyword evidence="1" id="KW-0472">Membrane</keyword>
<evidence type="ECO:0000313" key="4">
    <source>
        <dbReference type="Proteomes" id="UP001404104"/>
    </source>
</evidence>
<feature type="transmembrane region" description="Helical" evidence="1">
    <location>
        <begin position="92"/>
        <end position="112"/>
    </location>
</feature>
<feature type="domain" description="Phosphatidic acid phosphatase type 2/haloperoxidase" evidence="2">
    <location>
        <begin position="120"/>
        <end position="234"/>
    </location>
</feature>
<name>A0ABU9XU43_9SPHN</name>
<reference evidence="3 4" key="1">
    <citation type="submission" date="2024-05" db="EMBL/GenBank/DDBJ databases">
        <authorList>
            <person name="Liu Q."/>
            <person name="Xin Y.-H."/>
        </authorList>
    </citation>
    <scope>NUCLEOTIDE SEQUENCE [LARGE SCALE GENOMIC DNA]</scope>
    <source>
        <strain evidence="3 4">CGMCC 1.15349</strain>
    </source>
</reference>
<gene>
    <name evidence="3" type="ORF">ABC969_11670</name>
</gene>
<dbReference type="RefSeq" id="WP_345865137.1">
    <property type="nucleotide sequence ID" value="NZ_JBDIMF010000004.1"/>
</dbReference>
<comment type="caution">
    <text evidence="3">The sequence shown here is derived from an EMBL/GenBank/DDBJ whole genome shotgun (WGS) entry which is preliminary data.</text>
</comment>
<accession>A0ABU9XU43</accession>
<evidence type="ECO:0000259" key="2">
    <source>
        <dbReference type="SMART" id="SM00014"/>
    </source>
</evidence>
<evidence type="ECO:0000256" key="1">
    <source>
        <dbReference type="SAM" id="Phobius"/>
    </source>
</evidence>
<protein>
    <submittedName>
        <fullName evidence="3">Phosphatase PAP2 family protein</fullName>
    </submittedName>
</protein>
<feature type="transmembrane region" description="Helical" evidence="1">
    <location>
        <begin position="32"/>
        <end position="58"/>
    </location>
</feature>
<dbReference type="Proteomes" id="UP001404104">
    <property type="component" value="Unassembled WGS sequence"/>
</dbReference>
<keyword evidence="4" id="KW-1185">Reference proteome</keyword>
<feature type="transmembrane region" description="Helical" evidence="1">
    <location>
        <begin position="223"/>
        <end position="242"/>
    </location>
</feature>
<dbReference type="Pfam" id="PF01569">
    <property type="entry name" value="PAP2"/>
    <property type="match status" value="1"/>
</dbReference>
<evidence type="ECO:0000313" key="3">
    <source>
        <dbReference type="EMBL" id="MEN2787076.1"/>
    </source>
</evidence>
<feature type="transmembrane region" description="Helical" evidence="1">
    <location>
        <begin position="118"/>
        <end position="142"/>
    </location>
</feature>
<dbReference type="CDD" id="cd03392">
    <property type="entry name" value="PAP2_like_2"/>
    <property type="match status" value="1"/>
</dbReference>
<organism evidence="3 4">
    <name type="scientific">Sphingomonas qilianensis</name>
    <dbReference type="NCBI Taxonomy" id="1736690"/>
    <lineage>
        <taxon>Bacteria</taxon>
        <taxon>Pseudomonadati</taxon>
        <taxon>Pseudomonadota</taxon>
        <taxon>Alphaproteobacteria</taxon>
        <taxon>Sphingomonadales</taxon>
        <taxon>Sphingomonadaceae</taxon>
        <taxon>Sphingomonas</taxon>
    </lineage>
</organism>
<feature type="transmembrane region" description="Helical" evidence="1">
    <location>
        <begin position="191"/>
        <end position="211"/>
    </location>
</feature>
<dbReference type="EMBL" id="JBDIMF010000004">
    <property type="protein sequence ID" value="MEN2787076.1"/>
    <property type="molecule type" value="Genomic_DNA"/>
</dbReference>